<organism evidence="1 2">
    <name type="scientific">Flavobacterium rhizosphaerae</name>
    <dbReference type="NCBI Taxonomy" id="3163298"/>
    <lineage>
        <taxon>Bacteria</taxon>
        <taxon>Pseudomonadati</taxon>
        <taxon>Bacteroidota</taxon>
        <taxon>Flavobacteriia</taxon>
        <taxon>Flavobacteriales</taxon>
        <taxon>Flavobacteriaceae</taxon>
        <taxon>Flavobacterium</taxon>
    </lineage>
</organism>
<reference evidence="1 2" key="1">
    <citation type="submission" date="2024-06" db="EMBL/GenBank/DDBJ databases">
        <authorList>
            <person name="Kaempfer P."/>
            <person name="Viver T."/>
        </authorList>
    </citation>
    <scope>NUCLEOTIDE SEQUENCE [LARGE SCALE GENOMIC DNA]</scope>
    <source>
        <strain evidence="1 2">ST-119</strain>
    </source>
</reference>
<gene>
    <name evidence="1" type="ORF">ABS766_10225</name>
</gene>
<protein>
    <submittedName>
        <fullName evidence="1">DUF6428 family protein</fullName>
    </submittedName>
</protein>
<proteinExistence type="predicted"/>
<keyword evidence="2" id="KW-1185">Reference proteome</keyword>
<accession>A0ABW8YZJ2</accession>
<dbReference type="Proteomes" id="UP001629156">
    <property type="component" value="Unassembled WGS sequence"/>
</dbReference>
<evidence type="ECO:0000313" key="2">
    <source>
        <dbReference type="Proteomes" id="UP001629156"/>
    </source>
</evidence>
<comment type="caution">
    <text evidence="1">The sequence shown here is derived from an EMBL/GenBank/DDBJ whole genome shotgun (WGS) entry which is preliminary data.</text>
</comment>
<dbReference type="RefSeq" id="WP_408085047.1">
    <property type="nucleotide sequence ID" value="NZ_JBELPZ010000009.1"/>
</dbReference>
<name>A0ABW8YZJ2_9FLAO</name>
<dbReference type="EMBL" id="JBELPZ010000009">
    <property type="protein sequence ID" value="MFL9844792.1"/>
    <property type="molecule type" value="Genomic_DNA"/>
</dbReference>
<sequence length="152" mass="17071">MRLSEVKESLAKVEKIRFRLEDGTYVPSHFHITELGVINRHFVDCGGTVRTERKINFQLWTADDFSHRLEPYKVLNIISLSEILLGTNDDEVEVEYQAGTIGKFSLDFDGEDFILVNTHTNCLGTDKCGVSVKPKVKLSQLANYCVPGSGCC</sequence>
<evidence type="ECO:0000313" key="1">
    <source>
        <dbReference type="EMBL" id="MFL9844792.1"/>
    </source>
</evidence>
<dbReference type="InterPro" id="IPR045534">
    <property type="entry name" value="DUF6428"/>
</dbReference>
<dbReference type="Pfam" id="PF20001">
    <property type="entry name" value="DUF6428"/>
    <property type="match status" value="1"/>
</dbReference>